<dbReference type="GeneID" id="25289922"/>
<accession>A0A0D2H9N3</accession>
<dbReference type="EMBL" id="KN847476">
    <property type="protein sequence ID" value="KIX07198.1"/>
    <property type="molecule type" value="Genomic_DNA"/>
</dbReference>
<dbReference type="HOGENOM" id="CLU_463182_0_0_1"/>
<dbReference type="OrthoDB" id="4160360at2759"/>
<dbReference type="VEuPathDB" id="FungiDB:Z518_01851"/>
<evidence type="ECO:0000256" key="1">
    <source>
        <dbReference type="SAM" id="MobiDB-lite"/>
    </source>
</evidence>
<keyword evidence="3" id="KW-1185">Reference proteome</keyword>
<dbReference type="Proteomes" id="UP000053617">
    <property type="component" value="Unassembled WGS sequence"/>
</dbReference>
<feature type="region of interest" description="Disordered" evidence="1">
    <location>
        <begin position="323"/>
        <end position="342"/>
    </location>
</feature>
<feature type="compositionally biased region" description="Polar residues" evidence="1">
    <location>
        <begin position="545"/>
        <end position="554"/>
    </location>
</feature>
<feature type="region of interest" description="Disordered" evidence="1">
    <location>
        <begin position="350"/>
        <end position="422"/>
    </location>
</feature>
<protein>
    <submittedName>
        <fullName evidence="2">Uncharacterized protein</fullName>
    </submittedName>
</protein>
<sequence>MLHSIHDINPARLNAIMPTLQRMEDDPAFLEYRERRFNQDEPPPYSSHSTTRLPTPDLFPPTADDIDVDELLRKPLSDYEINLIRGRFKRYHPRDRYDDEVRQEKKRIDDAYSRRDANYIPLYRGPDLIGRPGQQREYIMARHSIKKRWQQLGVWNPEWGVPTDELGGFGNDDGPYSWAWDRKPRYIKRKFNYLPHEEKMASWPSPDEETPNERAIRLHLSREGRWSETLKLQSSEAGKLYDVDADDRESLIMTRPWYVWALEVAEEEVRLNRDPKQSLVDVYYPARANVTARWKEKGYWKDSWSKNALGNWMGDLRDLPGWKWRHESPSPEPPDPNDMEFTPSEIDALEAIRPPTPPSPPRPSSLQPRGPTWSKIFGLLPGYDPDPAPPTYAQPTSKPYADGDGDDEGNRPGATAEPIGGESAQRLRENGADMAPCAEQGGLFPSVQHHADVARPTMTVITASNSVGRPRVEIASPVARKTRLGQQASRAPAKPSNISKPTPAPRRSPRIAERERRLNGIGVSSETVKAVDKENLTLPPWKELSPQTKETLTRATKRKKDRVKERHPLAPSKPQGVAKRRGRSRRLNA</sequence>
<dbReference type="RefSeq" id="XP_013274334.1">
    <property type="nucleotide sequence ID" value="XM_013418880.1"/>
</dbReference>
<feature type="region of interest" description="Disordered" evidence="1">
    <location>
        <begin position="472"/>
        <end position="589"/>
    </location>
</feature>
<feature type="region of interest" description="Disordered" evidence="1">
    <location>
        <begin position="37"/>
        <end position="58"/>
    </location>
</feature>
<proteinExistence type="predicted"/>
<name>A0A0D2H9N3_9EURO</name>
<gene>
    <name evidence="2" type="ORF">Z518_01851</name>
</gene>
<evidence type="ECO:0000313" key="3">
    <source>
        <dbReference type="Proteomes" id="UP000053617"/>
    </source>
</evidence>
<feature type="compositionally biased region" description="Basic residues" evidence="1">
    <location>
        <begin position="578"/>
        <end position="589"/>
    </location>
</feature>
<organism evidence="2 3">
    <name type="scientific">Rhinocladiella mackenziei CBS 650.93</name>
    <dbReference type="NCBI Taxonomy" id="1442369"/>
    <lineage>
        <taxon>Eukaryota</taxon>
        <taxon>Fungi</taxon>
        <taxon>Dikarya</taxon>
        <taxon>Ascomycota</taxon>
        <taxon>Pezizomycotina</taxon>
        <taxon>Eurotiomycetes</taxon>
        <taxon>Chaetothyriomycetidae</taxon>
        <taxon>Chaetothyriales</taxon>
        <taxon>Herpotrichiellaceae</taxon>
        <taxon>Rhinocladiella</taxon>
    </lineage>
</organism>
<feature type="compositionally biased region" description="Pro residues" evidence="1">
    <location>
        <begin position="354"/>
        <end position="363"/>
    </location>
</feature>
<dbReference type="AlphaFoldDB" id="A0A0D2H9N3"/>
<reference evidence="2 3" key="1">
    <citation type="submission" date="2015-01" db="EMBL/GenBank/DDBJ databases">
        <title>The Genome Sequence of Rhinocladiella mackenzie CBS 650.93.</title>
        <authorList>
            <consortium name="The Broad Institute Genomics Platform"/>
            <person name="Cuomo C."/>
            <person name="de Hoog S."/>
            <person name="Gorbushina A."/>
            <person name="Stielow B."/>
            <person name="Teixiera M."/>
            <person name="Abouelleil A."/>
            <person name="Chapman S.B."/>
            <person name="Priest M."/>
            <person name="Young S.K."/>
            <person name="Wortman J."/>
            <person name="Nusbaum C."/>
            <person name="Birren B."/>
        </authorList>
    </citation>
    <scope>NUCLEOTIDE SEQUENCE [LARGE SCALE GENOMIC DNA]</scope>
    <source>
        <strain evidence="2 3">CBS 650.93</strain>
    </source>
</reference>
<evidence type="ECO:0000313" key="2">
    <source>
        <dbReference type="EMBL" id="KIX07198.1"/>
    </source>
</evidence>